<feature type="compositionally biased region" description="Acidic residues" evidence="1">
    <location>
        <begin position="1351"/>
        <end position="1362"/>
    </location>
</feature>
<organism evidence="2 3">
    <name type="scientific">Panagrolaimus superbus</name>
    <dbReference type="NCBI Taxonomy" id="310955"/>
    <lineage>
        <taxon>Eukaryota</taxon>
        <taxon>Metazoa</taxon>
        <taxon>Ecdysozoa</taxon>
        <taxon>Nematoda</taxon>
        <taxon>Chromadorea</taxon>
        <taxon>Rhabditida</taxon>
        <taxon>Tylenchina</taxon>
        <taxon>Panagrolaimomorpha</taxon>
        <taxon>Panagrolaimoidea</taxon>
        <taxon>Panagrolaimidae</taxon>
        <taxon>Panagrolaimus</taxon>
    </lineage>
</organism>
<dbReference type="WBParaSite" id="PSU_v2.g18278.t1">
    <property type="protein sequence ID" value="PSU_v2.g18278.t1"/>
    <property type="gene ID" value="PSU_v2.g18278"/>
</dbReference>
<feature type="region of interest" description="Disordered" evidence="1">
    <location>
        <begin position="1314"/>
        <end position="1362"/>
    </location>
</feature>
<reference evidence="3" key="1">
    <citation type="submission" date="2022-11" db="UniProtKB">
        <authorList>
            <consortium name="WormBaseParasite"/>
        </authorList>
    </citation>
    <scope>IDENTIFICATION</scope>
</reference>
<dbReference type="Proteomes" id="UP000887577">
    <property type="component" value="Unplaced"/>
</dbReference>
<evidence type="ECO:0000313" key="3">
    <source>
        <dbReference type="WBParaSite" id="PSU_v2.g18278.t1"/>
    </source>
</evidence>
<protein>
    <submittedName>
        <fullName evidence="3">Uncharacterized protein</fullName>
    </submittedName>
</protein>
<keyword evidence="2" id="KW-1185">Reference proteome</keyword>
<evidence type="ECO:0000256" key="1">
    <source>
        <dbReference type="SAM" id="MobiDB-lite"/>
    </source>
</evidence>
<accession>A0A914YLS9</accession>
<feature type="region of interest" description="Disordered" evidence="1">
    <location>
        <begin position="838"/>
        <end position="857"/>
    </location>
</feature>
<evidence type="ECO:0000313" key="2">
    <source>
        <dbReference type="Proteomes" id="UP000887577"/>
    </source>
</evidence>
<proteinExistence type="predicted"/>
<name>A0A914YLS9_9BILA</name>
<sequence>MTYQRHLRDFHPNGNIYGPFLPQNWNMQQFVAPVQPEVLPDPEPIQDDMDFDIELLQPFEGEELIPDEAALQPIEPDDAFNVLCAPFLDYCFKSWLQFLNHPDATIKSADLFCLKLMETMKTTIHLTQPYLPQQEAFRIDSMLKTKLLPFSTEHRRRKYLEDRSLYSKPEEYVTSIQLDVVGTPGGNAIRDRRNMVAVIPIEKTLKAVLSIETLANALVMPSDFTNAPSLCHPFAGKRAQNLINKIGDDFLLIELYMDEFTTSCPIGNSSAVYKMAAWYIRLLNFPLDMISQLDHILLACLAHAVDVMDDLQEIIRLILLPQLKKLETDGITIRYQGYERNFKVILYRLSADNLGFHQMTGLTRCFSGNNPCWLCTETAETLRTVWILDPQKMRTRQRYDHLISNGTPQQRLAYGIKANCCLNELQYFHCMEDFSVDYMHDLHEGHFLRFIPRIVRDAIAAGVTLDTINGAITGFGLVGPDGNNPIRPIYLPAQIPDNGDTLSGYTAKNSGDLVRLLPLMFKFAGIRLQTPSWQVFMKLQRIIDILYAPDINQPTIDMFDALVKSYLKDYIAIGGKMTVKPHKLLHYKAVMEEMGPLRHLATFRYEGKHHHFKQYAHVNRCFKNLQTTLADKNELMFAYTLMQMNSPDYLANRRRSRSLAKFKKNLAVVYGQNPTTREPCFGEIYNYDVNTDRLSLKLLSLEEFDASTHCYIYMLMMQVKAFVTVNGAKPTRSLLSFSFESAKVSDLCTFIAERTYCPPGSTFNVTVKPEPGSNVTYAVAPDLDLQDKTEMFVSVDPPSGDFSSFQIARVSPSRSRCSQSQPTTPRYSQATASLNTSASSWFDGSSQPTTSSQQSSQHCAPSATAIVSSASFNETQFMDQVNAILVGDVSSPGSSSTVPANDNAPSHTTLLHAVALSQRQTLDDAYAAMQPDEPVMLDKVDVHGFFRMPARKAALFVLKNPSAHSTEVLVAARYIAKRSVVELLVHAYPEYSCPANASQIVTDFLAAATGNDWFLQLKTTNGSSLIMNAFNKRKHRFRRSIGAPLTPIKKKKLTEEPASEDLDAAALALAQCSTEKEMMKVVANTALLRCTWIKSMEASDDVQIPEVFMKKFPCFVNNVSLLHEDYKCNMLHFRELPVTDFAAAYKKFIPAIYALAEGLKILPPTAPRPTDADEEAWVACKLLIRLVPKYVKRNSNCKPERLFAEGWDSSCINALHQARRDIKQTAPMIFVITTYPSQTRTYFVAADDLALKVKGSFLDALQSLMELHYVFDLAYAKELKPFFLLLERMSLLHVEKPYSTVMDLYFDLKTKGDSLDQQPDDASTPSESSSTEQQTAAAEQQDQPESPPQLQEEEEVINIELR</sequence>
<feature type="compositionally biased region" description="Low complexity" evidence="1">
    <location>
        <begin position="1320"/>
        <end position="1350"/>
    </location>
</feature>
<feature type="compositionally biased region" description="Low complexity" evidence="1">
    <location>
        <begin position="845"/>
        <end position="857"/>
    </location>
</feature>